<dbReference type="EMBL" id="JASSZA010000005">
    <property type="protein sequence ID" value="KAK2111639.1"/>
    <property type="molecule type" value="Genomic_DNA"/>
</dbReference>
<feature type="region of interest" description="Disordered" evidence="1">
    <location>
        <begin position="69"/>
        <end position="99"/>
    </location>
</feature>
<evidence type="ECO:0000313" key="3">
    <source>
        <dbReference type="Proteomes" id="UP001266305"/>
    </source>
</evidence>
<sequence length="99" mass="10464">MELAAGSFSEEQFREACAELQQPALAGADWQLLVETSGISIYRLLDQGLECDGVDLPAGRAGLLQRREELRPGPGSGSRASAGAVPPKELESSEFSLSS</sequence>
<evidence type="ECO:0008006" key="4">
    <source>
        <dbReference type="Google" id="ProtNLM"/>
    </source>
</evidence>
<name>A0ABQ9VRX6_SAGOE</name>
<accession>A0ABQ9VRX6</accession>
<evidence type="ECO:0000256" key="1">
    <source>
        <dbReference type="SAM" id="MobiDB-lite"/>
    </source>
</evidence>
<evidence type="ECO:0000313" key="2">
    <source>
        <dbReference type="EMBL" id="KAK2111639.1"/>
    </source>
</evidence>
<keyword evidence="3" id="KW-1185">Reference proteome</keyword>
<dbReference type="Proteomes" id="UP001266305">
    <property type="component" value="Unassembled WGS sequence"/>
</dbReference>
<protein>
    <recommendedName>
        <fullName evidence="4">KIND domain-containing protein</fullName>
    </recommendedName>
</protein>
<feature type="compositionally biased region" description="Low complexity" evidence="1">
    <location>
        <begin position="77"/>
        <end position="99"/>
    </location>
</feature>
<organism evidence="2 3">
    <name type="scientific">Saguinus oedipus</name>
    <name type="common">Cotton-top tamarin</name>
    <name type="synonym">Oedipomidas oedipus</name>
    <dbReference type="NCBI Taxonomy" id="9490"/>
    <lineage>
        <taxon>Eukaryota</taxon>
        <taxon>Metazoa</taxon>
        <taxon>Chordata</taxon>
        <taxon>Craniata</taxon>
        <taxon>Vertebrata</taxon>
        <taxon>Euteleostomi</taxon>
        <taxon>Mammalia</taxon>
        <taxon>Eutheria</taxon>
        <taxon>Euarchontoglires</taxon>
        <taxon>Primates</taxon>
        <taxon>Haplorrhini</taxon>
        <taxon>Platyrrhini</taxon>
        <taxon>Cebidae</taxon>
        <taxon>Callitrichinae</taxon>
        <taxon>Saguinus</taxon>
    </lineage>
</organism>
<comment type="caution">
    <text evidence="2">The sequence shown here is derived from an EMBL/GenBank/DDBJ whole genome shotgun (WGS) entry which is preliminary data.</text>
</comment>
<reference evidence="2 3" key="1">
    <citation type="submission" date="2023-05" db="EMBL/GenBank/DDBJ databases">
        <title>B98-5 Cell Line De Novo Hybrid Assembly: An Optical Mapping Approach.</title>
        <authorList>
            <person name="Kananen K."/>
            <person name="Auerbach J.A."/>
            <person name="Kautto E."/>
            <person name="Blachly J.S."/>
        </authorList>
    </citation>
    <scope>NUCLEOTIDE SEQUENCE [LARGE SCALE GENOMIC DNA]</scope>
    <source>
        <strain evidence="2">B95-8</strain>
        <tissue evidence="2">Cell line</tissue>
    </source>
</reference>
<gene>
    <name evidence="2" type="ORF">P7K49_011385</name>
</gene>
<dbReference type="InterPro" id="IPR023393">
    <property type="entry name" value="START-like_dom_sf"/>
</dbReference>
<dbReference type="Gene3D" id="3.30.530.20">
    <property type="match status" value="1"/>
</dbReference>
<proteinExistence type="predicted"/>